<dbReference type="PANTHER" id="PTHR22957:SF337">
    <property type="entry name" value="TBC1 DOMAIN FAMILY MEMBER 5"/>
    <property type="match status" value="1"/>
</dbReference>
<comment type="caution">
    <text evidence="4">The sequence shown here is derived from an EMBL/GenBank/DDBJ whole genome shotgun (WGS) entry which is preliminary data.</text>
</comment>
<dbReference type="OrthoDB" id="27140at2759"/>
<dbReference type="PANTHER" id="PTHR22957">
    <property type="entry name" value="TBC1 DOMAIN FAMILY MEMBER GTPASE-ACTIVATING PROTEIN"/>
    <property type="match status" value="1"/>
</dbReference>
<dbReference type="InterPro" id="IPR000195">
    <property type="entry name" value="Rab-GAP-TBC_dom"/>
</dbReference>
<feature type="compositionally biased region" description="Basic and acidic residues" evidence="2">
    <location>
        <begin position="756"/>
        <end position="765"/>
    </location>
</feature>
<dbReference type="SMART" id="SM00164">
    <property type="entry name" value="TBC"/>
    <property type="match status" value="1"/>
</dbReference>
<accession>A0A9W8E9Z0</accession>
<feature type="compositionally biased region" description="Polar residues" evidence="2">
    <location>
        <begin position="733"/>
        <end position="742"/>
    </location>
</feature>
<sequence length="765" mass="84259">MLAATEVLARWSQLRSASLLSMATLRELGQTSDIPQQTLRSICWKLYLEYLPGLTDLGVLWPDALAKERTHYDRLRGRFIDEPSRQLRPHESPHIPTNHVDLRVHNPLSLANDSPWQQYFQDAELKQIIQRDVVRTFPDQPYFQSPRVQDAMLNILFVYCKMHSDISYRQGMHEILAPLWLAVDEDSVDHAASAPHTLAGDEATAVLAALDAKFAEHDAFILFCRVMQVIAPWFETSDSPLPRTDVARSRQAQSPPSGGHILRSLQRLKVAEVSRSAPVLAKSHDFFHRLLKTIDPPLYQHLVTLDIEPQLYGIRWLRLLWSREFAFADVLRLWDALWADDAHLGAVEYLCVAMLIRIRHLLLAGDEVVCLQTLMRFPGLELAAQTRSKAFVPPFPHRPTLHAADLYPIQFLFQQALFLRRHTTLAAGLLVIAQNDALLGHETTNEPLHAVDAEATMLPTSRLTSPPGRSPVISAPVHSSNRQSLASVVPPVKAPRTALPGKVSDRPSVPTRLKAQAVVQLDRNVLEPTVAILEKCEQWLRLASPGIPASAAPQAPAFSDAATEAWSILTTERPVAEDNQPAITSTRSESVPDAATIVGLVIQALRHTTEQLAVGSPPLQQQASSAALLASRLQDTNRQLAVLATQAGLDKASAAELPLTQGITDTAKALFSQHVSMAQHSSRRPADSPKLSTSAPTMPIEPRPTSSPTRPFVSRPPSAASQRRGLSPIRSPPHTSSVSQSLRPRAIPSKVSKPSAETHDPLGAL</sequence>
<gene>
    <name evidence="4" type="ORF">H4R34_002459</name>
</gene>
<evidence type="ECO:0000259" key="3">
    <source>
        <dbReference type="PROSITE" id="PS50086"/>
    </source>
</evidence>
<feature type="region of interest" description="Disordered" evidence="2">
    <location>
        <begin position="675"/>
        <end position="765"/>
    </location>
</feature>
<feature type="domain" description="Rab-GAP TBC" evidence="3">
    <location>
        <begin position="34"/>
        <end position="341"/>
    </location>
</feature>
<keyword evidence="1" id="KW-0343">GTPase activation</keyword>
<dbReference type="Gene3D" id="1.10.8.270">
    <property type="entry name" value="putative rabgap domain of human tbc1 domain family member 14 like domains"/>
    <property type="match status" value="1"/>
</dbReference>
<dbReference type="Pfam" id="PF00566">
    <property type="entry name" value="RabGAP-TBC"/>
    <property type="match status" value="2"/>
</dbReference>
<name>A0A9W8E9Z0_9FUNG</name>
<evidence type="ECO:0000256" key="1">
    <source>
        <dbReference type="ARBA" id="ARBA00022468"/>
    </source>
</evidence>
<evidence type="ECO:0000313" key="5">
    <source>
        <dbReference type="Proteomes" id="UP001151582"/>
    </source>
</evidence>
<dbReference type="GO" id="GO:0005096">
    <property type="term" value="F:GTPase activator activity"/>
    <property type="evidence" value="ECO:0007669"/>
    <property type="project" value="UniProtKB-KW"/>
</dbReference>
<dbReference type="PROSITE" id="PS50086">
    <property type="entry name" value="TBC_RABGAP"/>
    <property type="match status" value="1"/>
</dbReference>
<dbReference type="Gene3D" id="1.10.472.80">
    <property type="entry name" value="Ypt/Rab-GAP domain of gyp1p, domain 3"/>
    <property type="match status" value="1"/>
</dbReference>
<evidence type="ECO:0000256" key="2">
    <source>
        <dbReference type="SAM" id="MobiDB-lite"/>
    </source>
</evidence>
<dbReference type="SUPFAM" id="SSF47923">
    <property type="entry name" value="Ypt/Rab-GAP domain of gyp1p"/>
    <property type="match status" value="2"/>
</dbReference>
<dbReference type="Proteomes" id="UP001151582">
    <property type="component" value="Unassembled WGS sequence"/>
</dbReference>
<proteinExistence type="predicted"/>
<organism evidence="4 5">
    <name type="scientific">Dimargaris verticillata</name>
    <dbReference type="NCBI Taxonomy" id="2761393"/>
    <lineage>
        <taxon>Eukaryota</taxon>
        <taxon>Fungi</taxon>
        <taxon>Fungi incertae sedis</taxon>
        <taxon>Zoopagomycota</taxon>
        <taxon>Kickxellomycotina</taxon>
        <taxon>Dimargaritomycetes</taxon>
        <taxon>Dimargaritales</taxon>
        <taxon>Dimargaritaceae</taxon>
        <taxon>Dimargaris</taxon>
    </lineage>
</organism>
<dbReference type="GO" id="GO:0005737">
    <property type="term" value="C:cytoplasm"/>
    <property type="evidence" value="ECO:0007669"/>
    <property type="project" value="UniProtKB-ARBA"/>
</dbReference>
<protein>
    <recommendedName>
        <fullName evidence="3">Rab-GAP TBC domain-containing protein</fullName>
    </recommendedName>
</protein>
<evidence type="ECO:0000313" key="4">
    <source>
        <dbReference type="EMBL" id="KAJ1980425.1"/>
    </source>
</evidence>
<dbReference type="AlphaFoldDB" id="A0A9W8E9Z0"/>
<dbReference type="InterPro" id="IPR035969">
    <property type="entry name" value="Rab-GAP_TBC_sf"/>
</dbReference>
<dbReference type="FunFam" id="1.10.8.270:FF:000011">
    <property type="entry name" value="TBC1 domain family member 5"/>
    <property type="match status" value="1"/>
</dbReference>
<reference evidence="4" key="1">
    <citation type="submission" date="2022-07" db="EMBL/GenBank/DDBJ databases">
        <title>Phylogenomic reconstructions and comparative analyses of Kickxellomycotina fungi.</title>
        <authorList>
            <person name="Reynolds N.K."/>
            <person name="Stajich J.E."/>
            <person name="Barry K."/>
            <person name="Grigoriev I.V."/>
            <person name="Crous P."/>
            <person name="Smith M.E."/>
        </authorList>
    </citation>
    <scope>NUCLEOTIDE SEQUENCE</scope>
    <source>
        <strain evidence="4">RSA 567</strain>
    </source>
</reference>
<keyword evidence="5" id="KW-1185">Reference proteome</keyword>
<dbReference type="FunFam" id="1.10.472.80:FF:000038">
    <property type="entry name" value="TBC1 domain family member 5"/>
    <property type="match status" value="1"/>
</dbReference>
<dbReference type="EMBL" id="JANBQB010000169">
    <property type="protein sequence ID" value="KAJ1980425.1"/>
    <property type="molecule type" value="Genomic_DNA"/>
</dbReference>